<evidence type="ECO:0000256" key="3">
    <source>
        <dbReference type="ARBA" id="ARBA00022833"/>
    </source>
</evidence>
<keyword evidence="9" id="KW-1185">Reference proteome</keyword>
<reference evidence="8" key="2">
    <citation type="submission" date="2025-09" db="UniProtKB">
        <authorList>
            <consortium name="Ensembl"/>
        </authorList>
    </citation>
    <scope>IDENTIFICATION</scope>
</reference>
<dbReference type="InterPro" id="IPR013320">
    <property type="entry name" value="ConA-like_dom_sf"/>
</dbReference>
<dbReference type="SUPFAM" id="SSF49899">
    <property type="entry name" value="Concanavalin A-like lectins/glucanases"/>
    <property type="match status" value="1"/>
</dbReference>
<dbReference type="PANTHER" id="PTHR24103">
    <property type="entry name" value="E3 UBIQUITIN-PROTEIN LIGASE TRIM"/>
    <property type="match status" value="1"/>
</dbReference>
<evidence type="ECO:0000313" key="9">
    <source>
        <dbReference type="Proteomes" id="UP000472260"/>
    </source>
</evidence>
<evidence type="ECO:0008006" key="10">
    <source>
        <dbReference type="Google" id="ProtNLM"/>
    </source>
</evidence>
<reference evidence="8" key="1">
    <citation type="submission" date="2025-08" db="UniProtKB">
        <authorList>
            <consortium name="Ensembl"/>
        </authorList>
    </citation>
    <scope>IDENTIFICATION</scope>
</reference>
<dbReference type="InterPro" id="IPR050143">
    <property type="entry name" value="TRIM/RBCC"/>
</dbReference>
<dbReference type="Pfam" id="PF13765">
    <property type="entry name" value="PRY"/>
    <property type="match status" value="1"/>
</dbReference>
<dbReference type="InterPro" id="IPR006574">
    <property type="entry name" value="PRY"/>
</dbReference>
<organism evidence="8 9">
    <name type="scientific">Sinocyclocheilus anshuiensis</name>
    <dbReference type="NCBI Taxonomy" id="1608454"/>
    <lineage>
        <taxon>Eukaryota</taxon>
        <taxon>Metazoa</taxon>
        <taxon>Chordata</taxon>
        <taxon>Craniata</taxon>
        <taxon>Vertebrata</taxon>
        <taxon>Euteleostomi</taxon>
        <taxon>Actinopterygii</taxon>
        <taxon>Neopterygii</taxon>
        <taxon>Teleostei</taxon>
        <taxon>Ostariophysi</taxon>
        <taxon>Cypriniformes</taxon>
        <taxon>Cyprinidae</taxon>
        <taxon>Cyprininae</taxon>
        <taxon>Sinocyclocheilus</taxon>
    </lineage>
</organism>
<dbReference type="Pfam" id="PF00622">
    <property type="entry name" value="SPRY"/>
    <property type="match status" value="1"/>
</dbReference>
<dbReference type="Gene3D" id="3.30.40.10">
    <property type="entry name" value="Zinc/RING finger domain, C3HC4 (zinc finger)"/>
    <property type="match status" value="1"/>
</dbReference>
<dbReference type="PRINTS" id="PR01407">
    <property type="entry name" value="BUTYPHLNCDUF"/>
</dbReference>
<dbReference type="InterPro" id="IPR003879">
    <property type="entry name" value="Butyrophylin_SPRY"/>
</dbReference>
<evidence type="ECO:0000313" key="8">
    <source>
        <dbReference type="Ensembl" id="ENSSANP00000093014.1"/>
    </source>
</evidence>
<evidence type="ECO:0000259" key="7">
    <source>
        <dbReference type="PROSITE" id="PS50188"/>
    </source>
</evidence>
<keyword evidence="1" id="KW-0479">Metal-binding</keyword>
<dbReference type="InterPro" id="IPR001870">
    <property type="entry name" value="B30.2/SPRY"/>
</dbReference>
<evidence type="ECO:0000256" key="2">
    <source>
        <dbReference type="ARBA" id="ARBA00022771"/>
    </source>
</evidence>
<sequence>LYSEDKHMRISNVVIKTLKIDSSVEELYCPVCYETFKAPVILSCSHSVCKERLQQFWRIKKTQECPSIPKERDQTKRRLSGTEEPACVVCFTSQKHMNHTVRPIREAVSSYKVRQYHGFDCLLSLFLNWLSTLQSCEIHTLYHTNTVCTKPTKPLQIKQQFEMLHQFLRDEEDATITALREEEEQKKQMMKEKLEEMKRHISALSHTIKDTEEMMKRGSGKLPQATAEQRPDELSHQCLNKSYDGHQVRSCHPPITKPFLADCFLPSAPVILDPNTAHPWHILSADLTSVRGSWNCLPLPDNPERFDIYPCVLGSEGFNSGTHCWDMEVNECPYWCLGITTASNQRKGFVFFRTGVWSVQYGLFEAAGFPVEQRLERVRVDLDYDRGTVSFSDTVTNTHIHTLTTTFTDTVFPFFCCYGTFPLRILPFNSL</sequence>
<dbReference type="Ensembl" id="ENSSANT00000098809.1">
    <property type="protein sequence ID" value="ENSSANP00000093014.1"/>
    <property type="gene ID" value="ENSSANG00000045889.1"/>
</dbReference>
<dbReference type="AlphaFoldDB" id="A0A671SA57"/>
<name>A0A671SA57_9TELE</name>
<dbReference type="Pfam" id="PF13445">
    <property type="entry name" value="zf-RING_UBOX"/>
    <property type="match status" value="1"/>
</dbReference>
<dbReference type="SUPFAM" id="SSF57850">
    <property type="entry name" value="RING/U-box"/>
    <property type="match status" value="1"/>
</dbReference>
<feature type="domain" description="B30.2/SPRY" evidence="7">
    <location>
        <begin position="250"/>
        <end position="431"/>
    </location>
</feature>
<dbReference type="PROSITE" id="PS50188">
    <property type="entry name" value="B302_SPRY"/>
    <property type="match status" value="1"/>
</dbReference>
<dbReference type="SMART" id="SM00449">
    <property type="entry name" value="SPRY"/>
    <property type="match status" value="1"/>
</dbReference>
<protein>
    <recommendedName>
        <fullName evidence="10">B30.2/SPRY domain-containing protein</fullName>
    </recommendedName>
</protein>
<accession>A0A671SA57</accession>
<dbReference type="InterPro" id="IPR013083">
    <property type="entry name" value="Znf_RING/FYVE/PHD"/>
</dbReference>
<proteinExistence type="predicted"/>
<evidence type="ECO:0000256" key="5">
    <source>
        <dbReference type="SAM" id="Coils"/>
    </source>
</evidence>
<dbReference type="InterPro" id="IPR003877">
    <property type="entry name" value="SPRY_dom"/>
</dbReference>
<dbReference type="InterPro" id="IPR043136">
    <property type="entry name" value="B30.2/SPRY_sf"/>
</dbReference>
<dbReference type="SUPFAM" id="SSF57845">
    <property type="entry name" value="B-box zinc-binding domain"/>
    <property type="match status" value="1"/>
</dbReference>
<dbReference type="Gene3D" id="2.60.120.920">
    <property type="match status" value="1"/>
</dbReference>
<evidence type="ECO:0000256" key="4">
    <source>
        <dbReference type="PROSITE-ProRule" id="PRU00175"/>
    </source>
</evidence>
<dbReference type="Proteomes" id="UP000472260">
    <property type="component" value="Unassembled WGS sequence"/>
</dbReference>
<dbReference type="InterPro" id="IPR027370">
    <property type="entry name" value="Znf-RING_euk"/>
</dbReference>
<keyword evidence="2 4" id="KW-0863">Zinc-finger</keyword>
<dbReference type="GO" id="GO:0008270">
    <property type="term" value="F:zinc ion binding"/>
    <property type="evidence" value="ECO:0007669"/>
    <property type="project" value="UniProtKB-KW"/>
</dbReference>
<dbReference type="PROSITE" id="PS50089">
    <property type="entry name" value="ZF_RING_2"/>
    <property type="match status" value="1"/>
</dbReference>
<keyword evidence="5" id="KW-0175">Coiled coil</keyword>
<feature type="domain" description="RING-type" evidence="6">
    <location>
        <begin position="29"/>
        <end position="66"/>
    </location>
</feature>
<dbReference type="InterPro" id="IPR001841">
    <property type="entry name" value="Znf_RING"/>
</dbReference>
<keyword evidence="3" id="KW-0862">Zinc</keyword>
<feature type="coiled-coil region" evidence="5">
    <location>
        <begin position="176"/>
        <end position="214"/>
    </location>
</feature>
<dbReference type="SMART" id="SM00589">
    <property type="entry name" value="PRY"/>
    <property type="match status" value="1"/>
</dbReference>
<evidence type="ECO:0000259" key="6">
    <source>
        <dbReference type="PROSITE" id="PS50089"/>
    </source>
</evidence>
<evidence type="ECO:0000256" key="1">
    <source>
        <dbReference type="ARBA" id="ARBA00022723"/>
    </source>
</evidence>